<dbReference type="OrthoDB" id="1679795at2"/>
<evidence type="ECO:0000313" key="3">
    <source>
        <dbReference type="Proteomes" id="UP000001683"/>
    </source>
</evidence>
<evidence type="ECO:0000313" key="2">
    <source>
        <dbReference type="EMBL" id="ACB85278.1"/>
    </source>
</evidence>
<protein>
    <recommendedName>
        <fullName evidence="4">Alkaline shock response membrane anchor protein AmaP</fullName>
    </recommendedName>
</protein>
<reference evidence="2 3" key="1">
    <citation type="submission" date="2008-04" db="EMBL/GenBank/DDBJ databases">
        <title>Complete sequence of chromosome of Natranaerobius thermophilus JW/NM-WN-LF.</title>
        <authorList>
            <consortium name="US DOE Joint Genome Institute"/>
            <person name="Copeland A."/>
            <person name="Lucas S."/>
            <person name="Lapidus A."/>
            <person name="Glavina del Rio T."/>
            <person name="Dalin E."/>
            <person name="Tice H."/>
            <person name="Bruce D."/>
            <person name="Goodwin L."/>
            <person name="Pitluck S."/>
            <person name="Chertkov O."/>
            <person name="Brettin T."/>
            <person name="Detter J.C."/>
            <person name="Han C."/>
            <person name="Kuske C.R."/>
            <person name="Schmutz J."/>
            <person name="Larimer F."/>
            <person name="Land M."/>
            <person name="Hauser L."/>
            <person name="Kyrpides N."/>
            <person name="Lykidis A."/>
            <person name="Mesbah N.M."/>
            <person name="Wiegel J."/>
        </authorList>
    </citation>
    <scope>NUCLEOTIDE SEQUENCE [LARGE SCALE GENOMIC DNA]</scope>
    <source>
        <strain evidence="3">ATCC BAA-1301 / DSM 18059 / JW/NM-WN-LF</strain>
    </source>
</reference>
<dbReference type="Proteomes" id="UP000001683">
    <property type="component" value="Chromosome"/>
</dbReference>
<feature type="transmembrane region" description="Helical" evidence="1">
    <location>
        <begin position="7"/>
        <end position="28"/>
    </location>
</feature>
<dbReference type="AlphaFoldDB" id="B2A536"/>
<evidence type="ECO:0008006" key="4">
    <source>
        <dbReference type="Google" id="ProtNLM"/>
    </source>
</evidence>
<dbReference type="KEGG" id="nth:Nther_1704"/>
<proteinExistence type="predicted"/>
<keyword evidence="1" id="KW-0472">Membrane</keyword>
<reference evidence="2 3" key="2">
    <citation type="journal article" date="2011" name="J. Bacteriol.">
        <title>Complete genome sequence of the anaerobic, halophilic alkalithermophile Natranaerobius thermophilus JW/NM-WN-LF.</title>
        <authorList>
            <person name="Zhao B."/>
            <person name="Mesbah N.M."/>
            <person name="Dalin E."/>
            <person name="Goodwin L."/>
            <person name="Nolan M."/>
            <person name="Pitluck S."/>
            <person name="Chertkov O."/>
            <person name="Brettin T.S."/>
            <person name="Han J."/>
            <person name="Larimer F.W."/>
            <person name="Land M.L."/>
            <person name="Hauser L."/>
            <person name="Kyrpides N."/>
            <person name="Wiegel J."/>
        </authorList>
    </citation>
    <scope>NUCLEOTIDE SEQUENCE [LARGE SCALE GENOMIC DNA]</scope>
    <source>
        <strain evidence="3">ATCC BAA-1301 / DSM 18059 / JW/NM-WN-LF</strain>
    </source>
</reference>
<keyword evidence="1" id="KW-0812">Transmembrane</keyword>
<keyword evidence="3" id="KW-1185">Reference proteome</keyword>
<dbReference type="InParanoid" id="B2A536"/>
<dbReference type="eggNOG" id="COG1302">
    <property type="taxonomic scope" value="Bacteria"/>
</dbReference>
<dbReference type="STRING" id="457570.Nther_1704"/>
<feature type="transmembrane region" description="Helical" evidence="1">
    <location>
        <begin position="43"/>
        <end position="62"/>
    </location>
</feature>
<dbReference type="NCBIfam" id="NF033218">
    <property type="entry name" value="anchor_AmaP"/>
    <property type="match status" value="1"/>
</dbReference>
<sequence>MQVLDRIIFFIGSLIILLLSITLIAYAIPLNLVINYIGTSLDYYTGTIEIGILGLVLLLIAFRSIWGVFKTESQAETVNHATEMGEVKISLQTIESMVIRAAQKEVKGIKEVKTNIKVSENGVIIYLRGKILADLEIPQVSEQLQKAVKENVESQAGINVKEVKVLVENITTEASRPAK</sequence>
<name>B2A536_NATTJ</name>
<dbReference type="EMBL" id="CP001034">
    <property type="protein sequence ID" value="ACB85278.1"/>
    <property type="molecule type" value="Genomic_DNA"/>
</dbReference>
<accession>B2A536</accession>
<dbReference type="RefSeq" id="WP_012448146.1">
    <property type="nucleotide sequence ID" value="NC_010718.1"/>
</dbReference>
<organism evidence="2 3">
    <name type="scientific">Natranaerobius thermophilus (strain ATCC BAA-1301 / DSM 18059 / JW/NM-WN-LF)</name>
    <dbReference type="NCBI Taxonomy" id="457570"/>
    <lineage>
        <taxon>Bacteria</taxon>
        <taxon>Bacillati</taxon>
        <taxon>Bacillota</taxon>
        <taxon>Clostridia</taxon>
        <taxon>Natranaerobiales</taxon>
        <taxon>Natranaerobiaceae</taxon>
        <taxon>Natranaerobius</taxon>
    </lineage>
</organism>
<evidence type="ECO:0000256" key="1">
    <source>
        <dbReference type="SAM" id="Phobius"/>
    </source>
</evidence>
<keyword evidence="1" id="KW-1133">Transmembrane helix</keyword>
<gene>
    <name evidence="2" type="ordered locus">Nther_1704</name>
</gene>
<dbReference type="HOGENOM" id="CLU_120389_2_0_9"/>